<sequence length="96" mass="10988">MELQYNLPIFKKGDRSELKKYIGISLLNVLYKILASIISERLKPPALLAHINAVLCLENRPTTNFSHSDRSLKKPKENRFPLSGYCLQTDDQTITI</sequence>
<name>T1GPF2_MEGSC</name>
<keyword evidence="2" id="KW-1185">Reference proteome</keyword>
<proteinExistence type="predicted"/>
<reference evidence="1" key="2">
    <citation type="submission" date="2015-06" db="UniProtKB">
        <authorList>
            <consortium name="EnsemblMetazoa"/>
        </authorList>
    </citation>
    <scope>IDENTIFICATION</scope>
</reference>
<evidence type="ECO:0000313" key="2">
    <source>
        <dbReference type="Proteomes" id="UP000015102"/>
    </source>
</evidence>
<dbReference type="EnsemblMetazoa" id="MESCA005481-RA">
    <property type="protein sequence ID" value="MESCA005481-PA"/>
    <property type="gene ID" value="MESCA005481"/>
</dbReference>
<dbReference type="AlphaFoldDB" id="T1GPF2"/>
<protein>
    <submittedName>
        <fullName evidence="1">Uncharacterized protein</fullName>
    </submittedName>
</protein>
<dbReference type="HOGENOM" id="CLU_2362096_0_0_1"/>
<dbReference type="Proteomes" id="UP000015102">
    <property type="component" value="Unassembled WGS sequence"/>
</dbReference>
<organism evidence="1 2">
    <name type="scientific">Megaselia scalaris</name>
    <name type="common">Humpbacked fly</name>
    <name type="synonym">Phora scalaris</name>
    <dbReference type="NCBI Taxonomy" id="36166"/>
    <lineage>
        <taxon>Eukaryota</taxon>
        <taxon>Metazoa</taxon>
        <taxon>Ecdysozoa</taxon>
        <taxon>Arthropoda</taxon>
        <taxon>Hexapoda</taxon>
        <taxon>Insecta</taxon>
        <taxon>Pterygota</taxon>
        <taxon>Neoptera</taxon>
        <taxon>Endopterygota</taxon>
        <taxon>Diptera</taxon>
        <taxon>Brachycera</taxon>
        <taxon>Muscomorpha</taxon>
        <taxon>Platypezoidea</taxon>
        <taxon>Phoridae</taxon>
        <taxon>Megaseliini</taxon>
        <taxon>Megaselia</taxon>
    </lineage>
</organism>
<dbReference type="EMBL" id="CAQQ02391178">
    <property type="status" value="NOT_ANNOTATED_CDS"/>
    <property type="molecule type" value="Genomic_DNA"/>
</dbReference>
<reference evidence="2" key="1">
    <citation type="submission" date="2013-02" db="EMBL/GenBank/DDBJ databases">
        <authorList>
            <person name="Hughes D."/>
        </authorList>
    </citation>
    <scope>NUCLEOTIDE SEQUENCE</scope>
    <source>
        <strain>Durham</strain>
        <strain evidence="2">NC isolate 2 -- Noor lab</strain>
    </source>
</reference>
<evidence type="ECO:0000313" key="1">
    <source>
        <dbReference type="EnsemblMetazoa" id="MESCA005481-PA"/>
    </source>
</evidence>
<accession>T1GPF2</accession>